<proteinExistence type="predicted"/>
<accession>X0ZDK1</accession>
<sequence>NLKLERRILRKSSQDTENSIIRMKTFRSN</sequence>
<dbReference type="EMBL" id="BART01008019">
    <property type="protein sequence ID" value="GAG67364.1"/>
    <property type="molecule type" value="Genomic_DNA"/>
</dbReference>
<evidence type="ECO:0000313" key="1">
    <source>
        <dbReference type="EMBL" id="GAG67364.1"/>
    </source>
</evidence>
<protein>
    <submittedName>
        <fullName evidence="1">Uncharacterized protein</fullName>
    </submittedName>
</protein>
<dbReference type="AlphaFoldDB" id="X0ZDK1"/>
<comment type="caution">
    <text evidence="1">The sequence shown here is derived from an EMBL/GenBank/DDBJ whole genome shotgun (WGS) entry which is preliminary data.</text>
</comment>
<name>X0ZDK1_9ZZZZ</name>
<reference evidence="1" key="1">
    <citation type="journal article" date="2014" name="Front. Microbiol.">
        <title>High frequency of phylogenetically diverse reductive dehalogenase-homologous genes in deep subseafloor sedimentary metagenomes.</title>
        <authorList>
            <person name="Kawai M."/>
            <person name="Futagami T."/>
            <person name="Toyoda A."/>
            <person name="Takaki Y."/>
            <person name="Nishi S."/>
            <person name="Hori S."/>
            <person name="Arai W."/>
            <person name="Tsubouchi T."/>
            <person name="Morono Y."/>
            <person name="Uchiyama I."/>
            <person name="Ito T."/>
            <person name="Fujiyama A."/>
            <person name="Inagaki F."/>
            <person name="Takami H."/>
        </authorList>
    </citation>
    <scope>NUCLEOTIDE SEQUENCE</scope>
    <source>
        <strain evidence="1">Expedition CK06-06</strain>
    </source>
</reference>
<organism evidence="1">
    <name type="scientific">marine sediment metagenome</name>
    <dbReference type="NCBI Taxonomy" id="412755"/>
    <lineage>
        <taxon>unclassified sequences</taxon>
        <taxon>metagenomes</taxon>
        <taxon>ecological metagenomes</taxon>
    </lineage>
</organism>
<gene>
    <name evidence="1" type="ORF">S01H4_18117</name>
</gene>
<feature type="non-terminal residue" evidence="1">
    <location>
        <position position="1"/>
    </location>
</feature>